<keyword evidence="3" id="KW-1185">Reference proteome</keyword>
<dbReference type="Pfam" id="PF20714">
    <property type="entry name" value="HTH_64"/>
    <property type="match status" value="1"/>
</dbReference>
<name>A0A1G6R2J3_9BACL</name>
<dbReference type="PANTHER" id="PTHR45526:SF6">
    <property type="entry name" value="TRANSCRIPTIONAL REGULATORY PROTEIN CITT"/>
    <property type="match status" value="1"/>
</dbReference>
<proteinExistence type="predicted"/>
<evidence type="ECO:0000313" key="2">
    <source>
        <dbReference type="EMBL" id="SDC98237.1"/>
    </source>
</evidence>
<evidence type="ECO:0000313" key="3">
    <source>
        <dbReference type="Proteomes" id="UP000199387"/>
    </source>
</evidence>
<protein>
    <submittedName>
        <fullName evidence="2">HTH domain-containing protein</fullName>
    </submittedName>
</protein>
<organism evidence="2 3">
    <name type="scientific">Melghirimyces thermohalophilus</name>
    <dbReference type="NCBI Taxonomy" id="1236220"/>
    <lineage>
        <taxon>Bacteria</taxon>
        <taxon>Bacillati</taxon>
        <taxon>Bacillota</taxon>
        <taxon>Bacilli</taxon>
        <taxon>Bacillales</taxon>
        <taxon>Thermoactinomycetaceae</taxon>
        <taxon>Melghirimyces</taxon>
    </lineage>
</organism>
<dbReference type="PANTHER" id="PTHR45526">
    <property type="entry name" value="TRANSCRIPTIONAL REGULATORY PROTEIN DPIA"/>
    <property type="match status" value="1"/>
</dbReference>
<dbReference type="GO" id="GO:0000156">
    <property type="term" value="F:phosphorelay response regulator activity"/>
    <property type="evidence" value="ECO:0007669"/>
    <property type="project" value="TreeGrafter"/>
</dbReference>
<evidence type="ECO:0000259" key="1">
    <source>
        <dbReference type="Pfam" id="PF20714"/>
    </source>
</evidence>
<dbReference type="AlphaFoldDB" id="A0A1G6R2J3"/>
<dbReference type="InterPro" id="IPR048714">
    <property type="entry name" value="DpiA-like_HTH"/>
</dbReference>
<dbReference type="STRING" id="1236220.SAMN04488112_12527"/>
<dbReference type="InterPro" id="IPR051271">
    <property type="entry name" value="2C-system_Tx_regulators"/>
</dbReference>
<reference evidence="2 3" key="1">
    <citation type="submission" date="2016-10" db="EMBL/GenBank/DDBJ databases">
        <authorList>
            <person name="de Groot N.N."/>
        </authorList>
    </citation>
    <scope>NUCLEOTIDE SEQUENCE [LARGE SCALE GENOMIC DNA]</scope>
    <source>
        <strain evidence="2 3">DSM 45514</strain>
    </source>
</reference>
<sequence>MAAEEIGEQMGASRTTARRYLEDLVSIGEGQADLEYGIVGRPVRKYRLC</sequence>
<dbReference type="EMBL" id="FMZA01000025">
    <property type="protein sequence ID" value="SDC98237.1"/>
    <property type="molecule type" value="Genomic_DNA"/>
</dbReference>
<gene>
    <name evidence="2" type="ORF">SAMN04488112_12527</name>
</gene>
<accession>A0A1G6R2J3</accession>
<feature type="domain" description="Transcriptional regulatory protein DpiA-like helix-turn-helix" evidence="1">
    <location>
        <begin position="2"/>
        <end position="46"/>
    </location>
</feature>
<dbReference type="Proteomes" id="UP000199387">
    <property type="component" value="Unassembled WGS sequence"/>
</dbReference>